<gene>
    <name evidence="8" type="primary">sigX</name>
    <name evidence="8" type="ORF">FEAC_17880</name>
</gene>
<dbReference type="eggNOG" id="COG1595">
    <property type="taxonomic scope" value="Bacteria"/>
</dbReference>
<organism evidence="8 9">
    <name type="scientific">Ferrimicrobium acidiphilum DSM 19497</name>
    <dbReference type="NCBI Taxonomy" id="1121877"/>
    <lineage>
        <taxon>Bacteria</taxon>
        <taxon>Bacillati</taxon>
        <taxon>Actinomycetota</taxon>
        <taxon>Acidimicrobiia</taxon>
        <taxon>Acidimicrobiales</taxon>
        <taxon>Acidimicrobiaceae</taxon>
        <taxon>Ferrimicrobium</taxon>
    </lineage>
</organism>
<dbReference type="PANTHER" id="PTHR43133">
    <property type="entry name" value="RNA POLYMERASE ECF-TYPE SIGMA FACTO"/>
    <property type="match status" value="1"/>
</dbReference>
<name>A0A0D8FTH7_9ACTN</name>
<dbReference type="CDD" id="cd06171">
    <property type="entry name" value="Sigma70_r4"/>
    <property type="match status" value="1"/>
</dbReference>
<dbReference type="PANTHER" id="PTHR43133:SF8">
    <property type="entry name" value="RNA POLYMERASE SIGMA FACTOR HI_1459-RELATED"/>
    <property type="match status" value="1"/>
</dbReference>
<comment type="caution">
    <text evidence="8">The sequence shown here is derived from an EMBL/GenBank/DDBJ whole genome shotgun (WGS) entry which is preliminary data.</text>
</comment>
<dbReference type="Pfam" id="PF04542">
    <property type="entry name" value="Sigma70_r2"/>
    <property type="match status" value="1"/>
</dbReference>
<dbReference type="GO" id="GO:0003677">
    <property type="term" value="F:DNA binding"/>
    <property type="evidence" value="ECO:0007669"/>
    <property type="project" value="UniProtKB-KW"/>
</dbReference>
<proteinExistence type="inferred from homology"/>
<dbReference type="InterPro" id="IPR039425">
    <property type="entry name" value="RNA_pol_sigma-70-like"/>
</dbReference>
<dbReference type="Pfam" id="PF08281">
    <property type="entry name" value="Sigma70_r4_2"/>
    <property type="match status" value="1"/>
</dbReference>
<dbReference type="GO" id="GO:0006352">
    <property type="term" value="P:DNA-templated transcription initiation"/>
    <property type="evidence" value="ECO:0007669"/>
    <property type="project" value="InterPro"/>
</dbReference>
<keyword evidence="9" id="KW-1185">Reference proteome</keyword>
<keyword evidence="3" id="KW-0731">Sigma factor</keyword>
<evidence type="ECO:0000313" key="8">
    <source>
        <dbReference type="EMBL" id="KJE76426.1"/>
    </source>
</evidence>
<evidence type="ECO:0000313" key="9">
    <source>
        <dbReference type="Proteomes" id="UP000032336"/>
    </source>
</evidence>
<dbReference type="InterPro" id="IPR007627">
    <property type="entry name" value="RNA_pol_sigma70_r2"/>
</dbReference>
<dbReference type="STRING" id="1121877.FEAC_17880"/>
<feature type="domain" description="RNA polymerase sigma factor 70 region 4 type 2" evidence="7">
    <location>
        <begin position="119"/>
        <end position="171"/>
    </location>
</feature>
<evidence type="ECO:0000256" key="5">
    <source>
        <dbReference type="ARBA" id="ARBA00023163"/>
    </source>
</evidence>
<dbReference type="GeneID" id="78372935"/>
<dbReference type="RefSeq" id="WP_052566092.1">
    <property type="nucleotide sequence ID" value="NZ_JQKF01000017.1"/>
</dbReference>
<keyword evidence="5" id="KW-0804">Transcription</keyword>
<dbReference type="NCBIfam" id="TIGR02937">
    <property type="entry name" value="sigma70-ECF"/>
    <property type="match status" value="1"/>
</dbReference>
<dbReference type="GO" id="GO:0016987">
    <property type="term" value="F:sigma factor activity"/>
    <property type="evidence" value="ECO:0007669"/>
    <property type="project" value="UniProtKB-KW"/>
</dbReference>
<dbReference type="OrthoDB" id="5501064at2"/>
<dbReference type="Proteomes" id="UP000032336">
    <property type="component" value="Unassembled WGS sequence"/>
</dbReference>
<keyword evidence="4" id="KW-0238">DNA-binding</keyword>
<reference evidence="8 9" key="1">
    <citation type="submission" date="2015-01" db="EMBL/GenBank/DDBJ databases">
        <title>Draft genome of the acidophilic iron oxidizer Ferrimicrobium acidiphilum strain T23.</title>
        <authorList>
            <person name="Poehlein A."/>
            <person name="Eisen S."/>
            <person name="Schloemann M."/>
            <person name="Johnson B.D."/>
            <person name="Daniel R."/>
            <person name="Muehling M."/>
        </authorList>
    </citation>
    <scope>NUCLEOTIDE SEQUENCE [LARGE SCALE GENOMIC DNA]</scope>
    <source>
        <strain evidence="8 9">T23</strain>
    </source>
</reference>
<keyword evidence="2" id="KW-0805">Transcription regulation</keyword>
<evidence type="ECO:0000256" key="1">
    <source>
        <dbReference type="ARBA" id="ARBA00010641"/>
    </source>
</evidence>
<comment type="similarity">
    <text evidence="1">Belongs to the sigma-70 factor family. ECF subfamily.</text>
</comment>
<dbReference type="InterPro" id="IPR036388">
    <property type="entry name" value="WH-like_DNA-bd_sf"/>
</dbReference>
<dbReference type="InterPro" id="IPR013325">
    <property type="entry name" value="RNA_pol_sigma_r2"/>
</dbReference>
<evidence type="ECO:0000256" key="2">
    <source>
        <dbReference type="ARBA" id="ARBA00023015"/>
    </source>
</evidence>
<dbReference type="AlphaFoldDB" id="A0A0D8FTH7"/>
<protein>
    <submittedName>
        <fullName evidence="8">RNA polymerase sigma factor SigX</fullName>
    </submittedName>
</protein>
<dbReference type="InterPro" id="IPR013324">
    <property type="entry name" value="RNA_pol_sigma_r3/r4-like"/>
</dbReference>
<dbReference type="SUPFAM" id="SSF88659">
    <property type="entry name" value="Sigma3 and sigma4 domains of RNA polymerase sigma factors"/>
    <property type="match status" value="1"/>
</dbReference>
<dbReference type="InterPro" id="IPR014284">
    <property type="entry name" value="RNA_pol_sigma-70_dom"/>
</dbReference>
<evidence type="ECO:0000256" key="3">
    <source>
        <dbReference type="ARBA" id="ARBA00023082"/>
    </source>
</evidence>
<dbReference type="Gene3D" id="1.10.1740.10">
    <property type="match status" value="1"/>
</dbReference>
<dbReference type="InterPro" id="IPR013249">
    <property type="entry name" value="RNA_pol_sigma70_r4_t2"/>
</dbReference>
<accession>A0A0D8FTH7</accession>
<sequence length="179" mass="20055">MSQFGIEDFPEVLRQAQRGDEVAFRVLYRTYHPNLLRFLRSRLAVDAEDVASEVWVSVSKGLQKFTGDEVAFRAWIFATARRRTIDLYRRRAVRPQITVEMDVEDLSDTPASEQLEIDEAVAALVAGLTDEQAEIVLLRVLGGLSAKEVGTLVGKSEASVRVIQHRSLAKIAENLKDKA</sequence>
<evidence type="ECO:0000259" key="7">
    <source>
        <dbReference type="Pfam" id="PF08281"/>
    </source>
</evidence>
<dbReference type="Gene3D" id="1.10.10.10">
    <property type="entry name" value="Winged helix-like DNA-binding domain superfamily/Winged helix DNA-binding domain"/>
    <property type="match status" value="1"/>
</dbReference>
<dbReference type="SUPFAM" id="SSF88946">
    <property type="entry name" value="Sigma2 domain of RNA polymerase sigma factors"/>
    <property type="match status" value="1"/>
</dbReference>
<dbReference type="EMBL" id="JXUW01000016">
    <property type="protein sequence ID" value="KJE76426.1"/>
    <property type="molecule type" value="Genomic_DNA"/>
</dbReference>
<evidence type="ECO:0000256" key="4">
    <source>
        <dbReference type="ARBA" id="ARBA00023125"/>
    </source>
</evidence>
<feature type="domain" description="RNA polymerase sigma-70 region 2" evidence="6">
    <location>
        <begin position="27"/>
        <end position="92"/>
    </location>
</feature>
<evidence type="ECO:0000259" key="6">
    <source>
        <dbReference type="Pfam" id="PF04542"/>
    </source>
</evidence>